<proteinExistence type="predicted"/>
<dbReference type="RefSeq" id="XP_026611574.1">
    <property type="nucleotide sequence ID" value="XM_026756727.1"/>
</dbReference>
<accession>A0A397GCT0</accession>
<gene>
    <name evidence="1" type="ORF">CDV56_103108</name>
</gene>
<name>A0A397GCT0_ASPTH</name>
<dbReference type="EMBL" id="NKHU02000222">
    <property type="protein sequence ID" value="RHZ47428.1"/>
    <property type="molecule type" value="Genomic_DNA"/>
</dbReference>
<evidence type="ECO:0000313" key="2">
    <source>
        <dbReference type="Proteomes" id="UP000215305"/>
    </source>
</evidence>
<comment type="caution">
    <text evidence="1">The sequence shown here is derived from an EMBL/GenBank/DDBJ whole genome shotgun (WGS) entry which is preliminary data.</text>
</comment>
<dbReference type="Proteomes" id="UP000215305">
    <property type="component" value="Unassembled WGS sequence"/>
</dbReference>
<dbReference type="AlphaFoldDB" id="A0A397GCT0"/>
<dbReference type="OrthoDB" id="5343383at2759"/>
<evidence type="ECO:0000313" key="1">
    <source>
        <dbReference type="EMBL" id="RHZ47428.1"/>
    </source>
</evidence>
<sequence>MDAIRDKHKGLISGLTQIFNLWVKAQYISVTDIMTPPHHNNLDIPRLQRLGFDPEVVELVQNLPALRNEAVWGYQDEGVELIPRAKLVNYFVQPSGTPGEEMLEGLRWVDWSDRERYGILPPWVLRLTLPGIYGVHLLYDTQDREVTMAAETIIEWCELDTESWADRPRRPSEAFFTEILHRFQTLEYLPFYNPNDWAAVPKRKIEEHPFIFQNIFPGGIRLPMDEKTAIQQLSDQPETRDLLRQRLNYWRALQKLYWDAGWGRVFDGESFKIKWKEWLKSAVDMQFKGSEWRSQPIQGQSSQQQRDREAFRRQWEAFWIESAGEGAV</sequence>
<dbReference type="VEuPathDB" id="FungiDB:CDV56_103108"/>
<dbReference type="GeneID" id="38125082"/>
<reference evidence="1" key="1">
    <citation type="submission" date="2018-08" db="EMBL/GenBank/DDBJ databases">
        <title>Draft genome sequence of azole-resistant Aspergillus thermomutatus (Neosartorya pseudofischeri) strain HMR AF 39, isolated from a human nasal aspirate.</title>
        <authorList>
            <person name="Parent-Michaud M."/>
            <person name="Dufresne P.J."/>
            <person name="Fournier E."/>
            <person name="Martineau C."/>
            <person name="Moreira S."/>
            <person name="Perkins V."/>
            <person name="De Repentigny L."/>
            <person name="Dufresne S.F."/>
        </authorList>
    </citation>
    <scope>NUCLEOTIDE SEQUENCE [LARGE SCALE GENOMIC DNA]</scope>
    <source>
        <strain evidence="1">HMR AF 39</strain>
    </source>
</reference>
<keyword evidence="2" id="KW-1185">Reference proteome</keyword>
<protein>
    <submittedName>
        <fullName evidence="1">Uncharacterized protein</fullName>
    </submittedName>
</protein>
<organism evidence="1 2">
    <name type="scientific">Aspergillus thermomutatus</name>
    <name type="common">Neosartorya pseudofischeri</name>
    <dbReference type="NCBI Taxonomy" id="41047"/>
    <lineage>
        <taxon>Eukaryota</taxon>
        <taxon>Fungi</taxon>
        <taxon>Dikarya</taxon>
        <taxon>Ascomycota</taxon>
        <taxon>Pezizomycotina</taxon>
        <taxon>Eurotiomycetes</taxon>
        <taxon>Eurotiomycetidae</taxon>
        <taxon>Eurotiales</taxon>
        <taxon>Aspergillaceae</taxon>
        <taxon>Aspergillus</taxon>
        <taxon>Aspergillus subgen. Fumigati</taxon>
    </lineage>
</organism>